<evidence type="ECO:0000256" key="3">
    <source>
        <dbReference type="ARBA" id="ARBA00022485"/>
    </source>
</evidence>
<dbReference type="InterPro" id="IPR013983">
    <property type="entry name" value="Ald_Fedxn_OxRdtase_N"/>
</dbReference>
<keyword evidence="11" id="KW-1185">Reference proteome</keyword>
<evidence type="ECO:0000313" key="11">
    <source>
        <dbReference type="Proteomes" id="UP000199515"/>
    </source>
</evidence>
<dbReference type="SUPFAM" id="SSF56228">
    <property type="entry name" value="Aldehyde ferredoxin oxidoreductase, N-terminal domain"/>
    <property type="match status" value="1"/>
</dbReference>
<organism evidence="10 11">
    <name type="scientific">Amycolatopsis xylanica</name>
    <dbReference type="NCBI Taxonomy" id="589385"/>
    <lineage>
        <taxon>Bacteria</taxon>
        <taxon>Bacillati</taxon>
        <taxon>Actinomycetota</taxon>
        <taxon>Actinomycetes</taxon>
        <taxon>Pseudonocardiales</taxon>
        <taxon>Pseudonocardiaceae</taxon>
        <taxon>Amycolatopsis</taxon>
    </lineage>
</organism>
<evidence type="ECO:0000256" key="2">
    <source>
        <dbReference type="ARBA" id="ARBA00011032"/>
    </source>
</evidence>
<dbReference type="InterPro" id="IPR051919">
    <property type="entry name" value="W-dependent_AOR"/>
</dbReference>
<dbReference type="PANTHER" id="PTHR30038:SF7">
    <property type="entry name" value="TUNGSTEN-CONTAINING GLYCERALDEHYDE-3-PHOSPHATE:FERREDOXIN OXIDOREDUCTASE"/>
    <property type="match status" value="1"/>
</dbReference>
<sequence>MTLLRVDLGTGASAVEEVDRRGFLAVEELLAVPSSPLWHPDQPVVFVAGFSGRRALALNRFSLVARSPLTGGIAESRVEGPFGPALADLGHTAVSITGRAPRPSYLLLGPGSARVLDAADLWGADTTETTDRLLERHGLGAHVAAIGPAGENLVRFAGVVADYSHPAARMGLGAMLGAKLLKAVVVTGGSPAEFADPAAVVRITDDYQARINANPLTLSQKADPGFGAWPASGLDGYLGVRNYSTSGVNLAGFTPEAYRARLSRSSGGCPGCPQDCLKSFDGHTLHQEAVAAFAGNLAIEDLGIVLELNAWCHRTGVDPVSLAGVLAFRCELAQDGLLAGPAFGDADALTALAAKIVQGDDILAKGVARASRLLGFEPYAMHSKGIELPAFDPRGCQGLGLAYAVHPLGPRYDAVEHDIDFDPVDGFLPGEPMATLTESKVDHVADLMELWSGYDAAGLCLFAAPPTRNLDEDSAASLLAAVTGWPITPGELRAWGQRRLALMRRYNLREGLRPALDTLPSRFFTRPIDSGRHTGAVLDPAVFEAAVTRLTALLGWL</sequence>
<evidence type="ECO:0000256" key="7">
    <source>
        <dbReference type="ARBA" id="ARBA00023014"/>
    </source>
</evidence>
<dbReference type="Pfam" id="PF01314">
    <property type="entry name" value="AFOR_C"/>
    <property type="match status" value="1"/>
</dbReference>
<dbReference type="GO" id="GO:0009055">
    <property type="term" value="F:electron transfer activity"/>
    <property type="evidence" value="ECO:0007669"/>
    <property type="project" value="InterPro"/>
</dbReference>
<dbReference type="InterPro" id="IPR013984">
    <property type="entry name" value="Ald_Fedxn_OxRdtase_dom2"/>
</dbReference>
<evidence type="ECO:0000313" key="10">
    <source>
        <dbReference type="EMBL" id="SDW38321.1"/>
    </source>
</evidence>
<evidence type="ECO:0000256" key="8">
    <source>
        <dbReference type="ARBA" id="ARBA00049934"/>
    </source>
</evidence>
<evidence type="ECO:0000256" key="4">
    <source>
        <dbReference type="ARBA" id="ARBA00022723"/>
    </source>
</evidence>
<dbReference type="GO" id="GO:0051539">
    <property type="term" value="F:4 iron, 4 sulfur cluster binding"/>
    <property type="evidence" value="ECO:0007669"/>
    <property type="project" value="UniProtKB-KW"/>
</dbReference>
<dbReference type="InterPro" id="IPR001203">
    <property type="entry name" value="OxRdtase_Ald_Fedxn_C"/>
</dbReference>
<feature type="domain" description="Aldehyde ferredoxin oxidoreductase N-terminal" evidence="9">
    <location>
        <begin position="1"/>
        <end position="190"/>
    </location>
</feature>
<gene>
    <name evidence="10" type="ORF">SAMN05421504_101444</name>
</gene>
<dbReference type="SMART" id="SM00790">
    <property type="entry name" value="AFOR_N"/>
    <property type="match status" value="1"/>
</dbReference>
<dbReference type="SUPFAM" id="SSF48310">
    <property type="entry name" value="Aldehyde ferredoxin oxidoreductase, C-terminal domains"/>
    <property type="match status" value="1"/>
</dbReference>
<comment type="cofactor">
    <cofactor evidence="1">
        <name>[4Fe-4S] cluster</name>
        <dbReference type="ChEBI" id="CHEBI:49883"/>
    </cofactor>
</comment>
<dbReference type="Pfam" id="PF02730">
    <property type="entry name" value="AFOR_N"/>
    <property type="match status" value="1"/>
</dbReference>
<dbReference type="PANTHER" id="PTHR30038">
    <property type="entry name" value="ALDEHYDE FERREDOXIN OXIDOREDUCTASE"/>
    <property type="match status" value="1"/>
</dbReference>
<keyword evidence="3" id="KW-0004">4Fe-4S</keyword>
<evidence type="ECO:0000256" key="1">
    <source>
        <dbReference type="ARBA" id="ARBA00001966"/>
    </source>
</evidence>
<proteinExistence type="inferred from homology"/>
<name>A0A1H2T380_9PSEU</name>
<dbReference type="AlphaFoldDB" id="A0A1H2T380"/>
<dbReference type="Gene3D" id="1.10.599.10">
    <property type="entry name" value="Aldehyde Ferredoxin Oxidoreductase Protein, subunit A, domain 3"/>
    <property type="match status" value="1"/>
</dbReference>
<evidence type="ECO:0000256" key="5">
    <source>
        <dbReference type="ARBA" id="ARBA00023002"/>
    </source>
</evidence>
<accession>A0A1H2T380</accession>
<dbReference type="InterPro" id="IPR013985">
    <property type="entry name" value="Ald_Fedxn_OxRdtase_dom3"/>
</dbReference>
<dbReference type="Gene3D" id="1.10.569.10">
    <property type="entry name" value="Aldehyde Ferredoxin Oxidoreductase Protein, subunit A, domain 2"/>
    <property type="match status" value="1"/>
</dbReference>
<dbReference type="InterPro" id="IPR036021">
    <property type="entry name" value="Tungsten_al_ferr_oxy-like_C"/>
</dbReference>
<evidence type="ECO:0000256" key="6">
    <source>
        <dbReference type="ARBA" id="ARBA00023004"/>
    </source>
</evidence>
<dbReference type="GO" id="GO:0016625">
    <property type="term" value="F:oxidoreductase activity, acting on the aldehyde or oxo group of donors, iron-sulfur protein as acceptor"/>
    <property type="evidence" value="ECO:0007669"/>
    <property type="project" value="InterPro"/>
</dbReference>
<comment type="similarity">
    <text evidence="2">Belongs to the AOR/FOR family.</text>
</comment>
<dbReference type="GO" id="GO:0046872">
    <property type="term" value="F:metal ion binding"/>
    <property type="evidence" value="ECO:0007669"/>
    <property type="project" value="UniProtKB-KW"/>
</dbReference>
<dbReference type="RefSeq" id="WP_091285880.1">
    <property type="nucleotide sequence ID" value="NZ_FNON01000001.1"/>
</dbReference>
<keyword evidence="7" id="KW-0411">Iron-sulfur</keyword>
<keyword evidence="6" id="KW-0408">Iron</keyword>
<dbReference type="InterPro" id="IPR036503">
    <property type="entry name" value="Ald_Fedxn_OxRdtase_N_sf"/>
</dbReference>
<dbReference type="Proteomes" id="UP000199515">
    <property type="component" value="Unassembled WGS sequence"/>
</dbReference>
<keyword evidence="5" id="KW-0560">Oxidoreductase</keyword>
<reference evidence="10 11" key="1">
    <citation type="submission" date="2016-10" db="EMBL/GenBank/DDBJ databases">
        <authorList>
            <person name="de Groot N.N."/>
        </authorList>
    </citation>
    <scope>NUCLEOTIDE SEQUENCE [LARGE SCALE GENOMIC DNA]</scope>
    <source>
        <strain evidence="10 11">CPCC 202699</strain>
    </source>
</reference>
<dbReference type="Gene3D" id="3.60.9.10">
    <property type="entry name" value="Aldehyde ferredoxin oxidoreductase, N-terminal domain"/>
    <property type="match status" value="1"/>
</dbReference>
<dbReference type="EMBL" id="FNON01000001">
    <property type="protein sequence ID" value="SDW38321.1"/>
    <property type="molecule type" value="Genomic_DNA"/>
</dbReference>
<keyword evidence="4" id="KW-0479">Metal-binding</keyword>
<dbReference type="STRING" id="589385.SAMN05421504_101444"/>
<comment type="cofactor">
    <cofactor evidence="8">
        <name>tungstopterin</name>
        <dbReference type="ChEBI" id="CHEBI:30402"/>
    </cofactor>
</comment>
<protein>
    <submittedName>
        <fullName evidence="10">Aldehyde:ferredoxin oxidoreductase</fullName>
    </submittedName>
</protein>
<evidence type="ECO:0000259" key="9">
    <source>
        <dbReference type="SMART" id="SM00790"/>
    </source>
</evidence>
<dbReference type="OrthoDB" id="9763894at2"/>